<proteinExistence type="predicted"/>
<reference evidence="2 3" key="1">
    <citation type="submission" date="2024-10" db="EMBL/GenBank/DDBJ databases">
        <title>The Natural Products Discovery Center: Release of the First 8490 Sequenced Strains for Exploring Actinobacteria Biosynthetic Diversity.</title>
        <authorList>
            <person name="Kalkreuter E."/>
            <person name="Kautsar S.A."/>
            <person name="Yang D."/>
            <person name="Bader C.D."/>
            <person name="Teijaro C.N."/>
            <person name="Fluegel L."/>
            <person name="Davis C.M."/>
            <person name="Simpson J.R."/>
            <person name="Lauterbach L."/>
            <person name="Steele A.D."/>
            <person name="Gui C."/>
            <person name="Meng S."/>
            <person name="Li G."/>
            <person name="Viehrig K."/>
            <person name="Ye F."/>
            <person name="Su P."/>
            <person name="Kiefer A.F."/>
            <person name="Nichols A."/>
            <person name="Cepeda A.J."/>
            <person name="Yan W."/>
            <person name="Fan B."/>
            <person name="Jiang Y."/>
            <person name="Adhikari A."/>
            <person name="Zheng C.-J."/>
            <person name="Schuster L."/>
            <person name="Cowan T.M."/>
            <person name="Smanski M.J."/>
            <person name="Chevrette M.G."/>
            <person name="De Carvalho L.P.S."/>
            <person name="Shen B."/>
        </authorList>
    </citation>
    <scope>NUCLEOTIDE SEQUENCE [LARGE SCALE GENOMIC DNA]</scope>
    <source>
        <strain evidence="2 3">NPDC053346</strain>
    </source>
</reference>
<dbReference type="RefSeq" id="WP_399621639.1">
    <property type="nucleotide sequence ID" value="NZ_JBITYT010000023.1"/>
</dbReference>
<accession>A0ABW8D1X8</accession>
<name>A0ABW8D1X8_STRBI</name>
<sequence length="213" mass="24893">MSEQCETPEYDEGPCHCAAHDPERAASEARADATYFEEWATFNGRRLNDALAEIDRLTSLVGYWEHRAEEAETKSEQRRDTIRYESARADAAIRREDAADAEAEELREEVARLRSAWKSARRRASLYRRAWRGAHHTAEVWRRNARGEGDFARELLSRLTEMVGERDRYRSAWLSARRRAADEANMGAEALDFLRERHEVELRRLRDEPGEKR</sequence>
<keyword evidence="1" id="KW-0175">Coiled coil</keyword>
<evidence type="ECO:0000313" key="2">
    <source>
        <dbReference type="EMBL" id="MFI9123851.1"/>
    </source>
</evidence>
<comment type="caution">
    <text evidence="2">The sequence shown here is derived from an EMBL/GenBank/DDBJ whole genome shotgun (WGS) entry which is preliminary data.</text>
</comment>
<feature type="coiled-coil region" evidence="1">
    <location>
        <begin position="89"/>
        <end position="123"/>
    </location>
</feature>
<evidence type="ECO:0000313" key="3">
    <source>
        <dbReference type="Proteomes" id="UP001614391"/>
    </source>
</evidence>
<organism evidence="2 3">
    <name type="scientific">Streptomyces bikiniensis</name>
    <dbReference type="NCBI Taxonomy" id="1896"/>
    <lineage>
        <taxon>Bacteria</taxon>
        <taxon>Bacillati</taxon>
        <taxon>Actinomycetota</taxon>
        <taxon>Actinomycetes</taxon>
        <taxon>Kitasatosporales</taxon>
        <taxon>Streptomycetaceae</taxon>
        <taxon>Streptomyces</taxon>
    </lineage>
</organism>
<protein>
    <submittedName>
        <fullName evidence="2">Uncharacterized protein</fullName>
    </submittedName>
</protein>
<gene>
    <name evidence="2" type="ORF">ACIGW0_31420</name>
</gene>
<dbReference type="EMBL" id="JBITYT010000023">
    <property type="protein sequence ID" value="MFI9123851.1"/>
    <property type="molecule type" value="Genomic_DNA"/>
</dbReference>
<dbReference type="Proteomes" id="UP001614391">
    <property type="component" value="Unassembled WGS sequence"/>
</dbReference>
<keyword evidence="3" id="KW-1185">Reference proteome</keyword>
<evidence type="ECO:0000256" key="1">
    <source>
        <dbReference type="SAM" id="Coils"/>
    </source>
</evidence>